<evidence type="ECO:0000313" key="4">
    <source>
        <dbReference type="Proteomes" id="UP001353858"/>
    </source>
</evidence>
<gene>
    <name evidence="3" type="ORF">RN001_013114</name>
</gene>
<dbReference type="EMBL" id="JARPUR010000006">
    <property type="protein sequence ID" value="KAK4873754.1"/>
    <property type="molecule type" value="Genomic_DNA"/>
</dbReference>
<dbReference type="Gene3D" id="3.10.180.10">
    <property type="entry name" value="2,3-Dihydroxybiphenyl 1,2-Dioxygenase, domain 1"/>
    <property type="match status" value="1"/>
</dbReference>
<dbReference type="PANTHER" id="PTHR11362">
    <property type="entry name" value="PHOSPHATIDYLETHANOLAMINE-BINDING PROTEIN"/>
    <property type="match status" value="1"/>
</dbReference>
<evidence type="ECO:0000259" key="2">
    <source>
        <dbReference type="Pfam" id="PF00903"/>
    </source>
</evidence>
<evidence type="ECO:0000313" key="3">
    <source>
        <dbReference type="EMBL" id="KAK4873754.1"/>
    </source>
</evidence>
<organism evidence="3 4">
    <name type="scientific">Aquatica leii</name>
    <dbReference type="NCBI Taxonomy" id="1421715"/>
    <lineage>
        <taxon>Eukaryota</taxon>
        <taxon>Metazoa</taxon>
        <taxon>Ecdysozoa</taxon>
        <taxon>Arthropoda</taxon>
        <taxon>Hexapoda</taxon>
        <taxon>Insecta</taxon>
        <taxon>Pterygota</taxon>
        <taxon>Neoptera</taxon>
        <taxon>Endopterygota</taxon>
        <taxon>Coleoptera</taxon>
        <taxon>Polyphaga</taxon>
        <taxon>Elateriformia</taxon>
        <taxon>Elateroidea</taxon>
        <taxon>Lampyridae</taxon>
        <taxon>Luciolinae</taxon>
        <taxon>Aquatica</taxon>
    </lineage>
</organism>
<dbReference type="Proteomes" id="UP001353858">
    <property type="component" value="Unassembled WGS sequence"/>
</dbReference>
<accession>A0AAN7PQ66</accession>
<sequence>MFRIFSVRYTATRLFASMKEQMEGACIVPDIIDCAPKSKATVTYADCVTVECGNELTPTQVKDRPTVSWTAQSCFFYTVCMLDADPPCPSNPIYREWQHWVVGNIPGKLVNLGDTITQYIGACPKESTGLHRYVFLIYKQPSKICFDEERLSNKSVANRCKFSCQKLTVDNKSVKKMFRIFSVRYTATRLFASIKEQMESACIVPDIIDCAPKSKATVTYADCVEVECGNELTPTQVKDRPTVTWTAQSYIFYTVCMVDADAPCPSNPIDREWQHWVKGNIPGINTINGKDDNNDSEAFENCYFAIVARPNHLKNSIEFSGDTNSTTSDNRVLITGYHNGNSKPRGFGDIGLMVPDVDKACERFESLDVNFIKRPQDGKMKTIVTDPDRSRDSLRELQKLKGSQRSRSGSSRSRSAPVESNKSHDSKRSKSAEPNRSKRSRSKFRGSGSEQSRSPSDNRQTGSQNNSRFNSANLEINVESLSSEVGDINSEDKDKEEPSVAALSGDAVDITKLKLSNTLKSTTAMIGAV</sequence>
<dbReference type="Pfam" id="PF01161">
    <property type="entry name" value="PBP"/>
    <property type="match status" value="1"/>
</dbReference>
<dbReference type="SUPFAM" id="SSF49777">
    <property type="entry name" value="PEBP-like"/>
    <property type="match status" value="2"/>
</dbReference>
<name>A0AAN7PQ66_9COLE</name>
<dbReference type="PANTHER" id="PTHR11362:SF82">
    <property type="entry name" value="PHOSPHATIDYLETHANOLAMINE-BINDING PROTEIN 4"/>
    <property type="match status" value="1"/>
</dbReference>
<protein>
    <recommendedName>
        <fullName evidence="2">Glyoxalase/fosfomycin resistance/dioxygenase domain-containing protein</fullName>
    </recommendedName>
</protein>
<feature type="compositionally biased region" description="Low complexity" evidence="1">
    <location>
        <begin position="403"/>
        <end position="415"/>
    </location>
</feature>
<dbReference type="AlphaFoldDB" id="A0AAN7PQ66"/>
<feature type="compositionally biased region" description="Polar residues" evidence="1">
    <location>
        <begin position="450"/>
        <end position="472"/>
    </location>
</feature>
<keyword evidence="4" id="KW-1185">Reference proteome</keyword>
<dbReference type="InterPro" id="IPR008914">
    <property type="entry name" value="PEBP"/>
</dbReference>
<dbReference type="Pfam" id="PF00903">
    <property type="entry name" value="Glyoxalase"/>
    <property type="match status" value="1"/>
</dbReference>
<dbReference type="SUPFAM" id="SSF54593">
    <property type="entry name" value="Glyoxalase/Bleomycin resistance protein/Dihydroxybiphenyl dioxygenase"/>
    <property type="match status" value="1"/>
</dbReference>
<dbReference type="InterPro" id="IPR029068">
    <property type="entry name" value="Glyas_Bleomycin-R_OHBP_Dase"/>
</dbReference>
<dbReference type="CDD" id="cd00866">
    <property type="entry name" value="PEBP_euk"/>
    <property type="match status" value="2"/>
</dbReference>
<evidence type="ECO:0000256" key="1">
    <source>
        <dbReference type="SAM" id="MobiDB-lite"/>
    </source>
</evidence>
<dbReference type="InterPro" id="IPR036610">
    <property type="entry name" value="PEBP-like_sf"/>
</dbReference>
<proteinExistence type="predicted"/>
<dbReference type="InterPro" id="IPR035810">
    <property type="entry name" value="PEBP_euk"/>
</dbReference>
<feature type="compositionally biased region" description="Basic and acidic residues" evidence="1">
    <location>
        <begin position="380"/>
        <end position="399"/>
    </location>
</feature>
<comment type="caution">
    <text evidence="3">The sequence shown here is derived from an EMBL/GenBank/DDBJ whole genome shotgun (WGS) entry which is preliminary data.</text>
</comment>
<reference evidence="4" key="1">
    <citation type="submission" date="2023-01" db="EMBL/GenBank/DDBJ databases">
        <title>Key to firefly adult light organ development and bioluminescence: homeobox transcription factors regulate luciferase expression and transportation to peroxisome.</title>
        <authorList>
            <person name="Fu X."/>
        </authorList>
    </citation>
    <scope>NUCLEOTIDE SEQUENCE [LARGE SCALE GENOMIC DNA]</scope>
</reference>
<feature type="compositionally biased region" description="Basic and acidic residues" evidence="1">
    <location>
        <begin position="421"/>
        <end position="436"/>
    </location>
</feature>
<feature type="region of interest" description="Disordered" evidence="1">
    <location>
        <begin position="380"/>
        <end position="472"/>
    </location>
</feature>
<feature type="domain" description="Glyoxalase/fosfomycin resistance/dioxygenase" evidence="2">
    <location>
        <begin position="325"/>
        <end position="388"/>
    </location>
</feature>
<dbReference type="Gene3D" id="3.90.280.10">
    <property type="entry name" value="PEBP-like"/>
    <property type="match status" value="2"/>
</dbReference>
<dbReference type="InterPro" id="IPR004360">
    <property type="entry name" value="Glyas_Fos-R_dOase_dom"/>
</dbReference>